<keyword evidence="5 8" id="KW-0822">Tryptophan biosynthesis</keyword>
<dbReference type="CDD" id="cd00405">
    <property type="entry name" value="PRAI"/>
    <property type="match status" value="1"/>
</dbReference>
<dbReference type="GO" id="GO:0000162">
    <property type="term" value="P:L-tryptophan biosynthetic process"/>
    <property type="evidence" value="ECO:0007669"/>
    <property type="project" value="UniProtKB-UniRule"/>
</dbReference>
<dbReference type="EMBL" id="LHQS01000002">
    <property type="protein sequence ID" value="RXE56496.1"/>
    <property type="molecule type" value="Genomic_DNA"/>
</dbReference>
<evidence type="ECO:0000256" key="8">
    <source>
        <dbReference type="HAMAP-Rule" id="MF_00135"/>
    </source>
</evidence>
<dbReference type="OrthoDB" id="27513at2157"/>
<keyword evidence="11" id="KW-1185">Reference proteome</keyword>
<dbReference type="AlphaFoldDB" id="A0A498H3F4"/>
<comment type="similarity">
    <text evidence="3 8">Belongs to the TrpF family.</text>
</comment>
<proteinExistence type="inferred from homology"/>
<evidence type="ECO:0000256" key="4">
    <source>
        <dbReference type="ARBA" id="ARBA00022605"/>
    </source>
</evidence>
<evidence type="ECO:0000259" key="9">
    <source>
        <dbReference type="Pfam" id="PF00697"/>
    </source>
</evidence>
<comment type="pathway">
    <text evidence="2 8">Amino-acid biosynthesis; L-tryptophan biosynthesis; L-tryptophan from chorismate: step 3/5.</text>
</comment>
<dbReference type="InterPro" id="IPR001240">
    <property type="entry name" value="PRAI_dom"/>
</dbReference>
<accession>A0A498H3F4</accession>
<dbReference type="GO" id="GO:0004640">
    <property type="term" value="F:phosphoribosylanthranilate isomerase activity"/>
    <property type="evidence" value="ECO:0007669"/>
    <property type="project" value="UniProtKB-UniRule"/>
</dbReference>
<dbReference type="InterPro" id="IPR044643">
    <property type="entry name" value="TrpF_fam"/>
</dbReference>
<evidence type="ECO:0000256" key="6">
    <source>
        <dbReference type="ARBA" id="ARBA00023141"/>
    </source>
</evidence>
<evidence type="ECO:0000256" key="7">
    <source>
        <dbReference type="ARBA" id="ARBA00023235"/>
    </source>
</evidence>
<dbReference type="SUPFAM" id="SSF51366">
    <property type="entry name" value="Ribulose-phoshate binding barrel"/>
    <property type="match status" value="1"/>
</dbReference>
<evidence type="ECO:0000313" key="10">
    <source>
        <dbReference type="EMBL" id="RXE56496.1"/>
    </source>
</evidence>
<keyword evidence="4 8" id="KW-0028">Amino-acid biosynthesis</keyword>
<evidence type="ECO:0000256" key="1">
    <source>
        <dbReference type="ARBA" id="ARBA00001164"/>
    </source>
</evidence>
<evidence type="ECO:0000256" key="2">
    <source>
        <dbReference type="ARBA" id="ARBA00004664"/>
    </source>
</evidence>
<dbReference type="EC" id="5.3.1.24" evidence="8"/>
<dbReference type="PANTHER" id="PTHR42894:SF1">
    <property type="entry name" value="N-(5'-PHOSPHORIBOSYL)ANTHRANILATE ISOMERASE"/>
    <property type="match status" value="1"/>
</dbReference>
<organism evidence="10 11">
    <name type="scientific">Methanoculleus taiwanensis</name>
    <dbReference type="NCBI Taxonomy" id="1550565"/>
    <lineage>
        <taxon>Archaea</taxon>
        <taxon>Methanobacteriati</taxon>
        <taxon>Methanobacteriota</taxon>
        <taxon>Stenosarchaea group</taxon>
        <taxon>Methanomicrobia</taxon>
        <taxon>Methanomicrobiales</taxon>
        <taxon>Methanomicrobiaceae</taxon>
        <taxon>Methanoculleus</taxon>
    </lineage>
</organism>
<keyword evidence="6 8" id="KW-0057">Aromatic amino acid biosynthesis</keyword>
<dbReference type="HAMAP" id="MF_00135">
    <property type="entry name" value="PRAI"/>
    <property type="match status" value="1"/>
</dbReference>
<dbReference type="Pfam" id="PF00697">
    <property type="entry name" value="PRAI"/>
    <property type="match status" value="1"/>
</dbReference>
<dbReference type="RefSeq" id="WP_128694290.1">
    <property type="nucleotide sequence ID" value="NZ_LHQS01000002.1"/>
</dbReference>
<name>A0A498H3F4_9EURY</name>
<comment type="catalytic activity">
    <reaction evidence="1 8">
        <text>N-(5-phospho-beta-D-ribosyl)anthranilate = 1-(2-carboxyphenylamino)-1-deoxy-D-ribulose 5-phosphate</text>
        <dbReference type="Rhea" id="RHEA:21540"/>
        <dbReference type="ChEBI" id="CHEBI:18277"/>
        <dbReference type="ChEBI" id="CHEBI:58613"/>
        <dbReference type="EC" id="5.3.1.24"/>
    </reaction>
</comment>
<sequence>MRVKICGVMTVEDAEYIVSLGADAIGMIVCSDSPREITLQQAAEIIGAVGSRTRTVCVTHTTSAEDLERILALRPAAVQISHDFPLPDPRDVAFIRVLMPTDLPRGDCDAVIVDASRGTGRLYDPAFARRMVEDSPVPVVLAGGLSPENVALAIDTVRPYAVDVCSGLESAPGVKDREKIRSFMRACRSRPPG</sequence>
<dbReference type="InterPro" id="IPR011060">
    <property type="entry name" value="RibuloseP-bd_barrel"/>
</dbReference>
<protein>
    <recommendedName>
        <fullName evidence="8">N-(5'-phosphoribosyl)anthranilate isomerase</fullName>
        <shortName evidence="8">PRAI</shortName>
        <ecNumber evidence="8">5.3.1.24</ecNumber>
    </recommendedName>
</protein>
<evidence type="ECO:0000313" key="11">
    <source>
        <dbReference type="Proteomes" id="UP000290932"/>
    </source>
</evidence>
<dbReference type="InterPro" id="IPR013785">
    <property type="entry name" value="Aldolase_TIM"/>
</dbReference>
<evidence type="ECO:0000256" key="5">
    <source>
        <dbReference type="ARBA" id="ARBA00022822"/>
    </source>
</evidence>
<evidence type="ECO:0000256" key="3">
    <source>
        <dbReference type="ARBA" id="ARBA00007571"/>
    </source>
</evidence>
<keyword evidence="7 8" id="KW-0413">Isomerase</keyword>
<comment type="caution">
    <text evidence="10">The sequence shown here is derived from an EMBL/GenBank/DDBJ whole genome shotgun (WGS) entry which is preliminary data.</text>
</comment>
<dbReference type="UniPathway" id="UPA00035">
    <property type="reaction ID" value="UER00042"/>
</dbReference>
<gene>
    <name evidence="8" type="primary">trpF</name>
    <name evidence="10" type="ORF">ABH15_05080</name>
</gene>
<dbReference type="Proteomes" id="UP000290932">
    <property type="component" value="Unassembled WGS sequence"/>
</dbReference>
<feature type="domain" description="N-(5'phosphoribosyl) anthranilate isomerase (PRAI)" evidence="9">
    <location>
        <begin position="3"/>
        <end position="185"/>
    </location>
</feature>
<reference evidence="10 11" key="1">
    <citation type="journal article" date="2015" name="Int. J. Syst. Evol. Microbiol.">
        <title>Methanoculleus taiwanensis sp. nov., a methanogen isolated from deep marine sediment at the deformation front area near Taiwan.</title>
        <authorList>
            <person name="Weng C.Y."/>
            <person name="Chen S.C."/>
            <person name="Lai M.C."/>
            <person name="Wu S.Y."/>
            <person name="Lin S."/>
            <person name="Yang T.F."/>
            <person name="Chen P.C."/>
        </authorList>
    </citation>
    <scope>NUCLEOTIDE SEQUENCE [LARGE SCALE GENOMIC DNA]</scope>
    <source>
        <strain evidence="10 11">CYW4</strain>
    </source>
</reference>
<dbReference type="PANTHER" id="PTHR42894">
    <property type="entry name" value="N-(5'-PHOSPHORIBOSYL)ANTHRANILATE ISOMERASE"/>
    <property type="match status" value="1"/>
</dbReference>
<dbReference type="Gene3D" id="3.20.20.70">
    <property type="entry name" value="Aldolase class I"/>
    <property type="match status" value="1"/>
</dbReference>